<dbReference type="PANTHER" id="PTHR43586:SF21">
    <property type="entry name" value="PYRIDOXAL PHOSPHATE (PLP)-DEPENDENT ASPARTATE AMINOTRANSFERASE SUPERFAMILY"/>
    <property type="match status" value="1"/>
</dbReference>
<proteinExistence type="predicted"/>
<comment type="caution">
    <text evidence="3">The sequence shown here is derived from an EMBL/GenBank/DDBJ whole genome shotgun (WGS) entry which is preliminary data.</text>
</comment>
<dbReference type="SUPFAM" id="SSF53383">
    <property type="entry name" value="PLP-dependent transferases"/>
    <property type="match status" value="1"/>
</dbReference>
<dbReference type="InterPro" id="IPR015421">
    <property type="entry name" value="PyrdxlP-dep_Trfase_major"/>
</dbReference>
<keyword evidence="1" id="KW-0663">Pyridoxal phosphate</keyword>
<dbReference type="NCBIfam" id="TIGR01976">
    <property type="entry name" value="am_tr_V_VC1184"/>
    <property type="match status" value="1"/>
</dbReference>
<evidence type="ECO:0000259" key="2">
    <source>
        <dbReference type="Pfam" id="PF00266"/>
    </source>
</evidence>
<name>A0A2A6FCC8_9HYPH</name>
<reference evidence="3 4" key="1">
    <citation type="submission" date="2017-09" db="EMBL/GenBank/DDBJ databases">
        <title>Mesorhizobum sanjuanii sp. nov. isolated from nodules of Lotus tenuis in saline-alkaline lowlands of Flooding Pampa.</title>
        <authorList>
            <person name="Sannazzaro A.I."/>
            <person name="Torres Tejerizo G.A."/>
            <person name="Fontana F."/>
            <person name="Cumpa Velazquez L.M."/>
            <person name="Hansen L."/>
            <person name="Pistorio M."/>
            <person name="Estrella M.J."/>
        </authorList>
    </citation>
    <scope>NUCLEOTIDE SEQUENCE [LARGE SCALE GENOMIC DNA]</scope>
    <source>
        <strain evidence="3 4">BSA136</strain>
    </source>
</reference>
<organism evidence="3 4">
    <name type="scientific">Mesorhizobium sanjuanii</name>
    <dbReference type="NCBI Taxonomy" id="2037900"/>
    <lineage>
        <taxon>Bacteria</taxon>
        <taxon>Pseudomonadati</taxon>
        <taxon>Pseudomonadota</taxon>
        <taxon>Alphaproteobacteria</taxon>
        <taxon>Hyphomicrobiales</taxon>
        <taxon>Phyllobacteriaceae</taxon>
        <taxon>Mesorhizobium</taxon>
    </lineage>
</organism>
<dbReference type="Gene3D" id="3.90.1150.10">
    <property type="entry name" value="Aspartate Aminotransferase, domain 1"/>
    <property type="match status" value="1"/>
</dbReference>
<accession>A0A2A6FCC8</accession>
<sequence length="421" mass="46026">MNFPIEAVRERFPALSLTDKGRRRIYLDNPAGTQVPRTVADAVARCLLTTNANLGGFFETTVAAQEVVDDAHEAMADFLGAASPEEIIIGANMTTLTYHMSRTLGRTMKPGDEIILTRMDHEGNVSPWLQLAEDLGLVVRWLPFDEQSWQVEEATLQSLLSEKTRLLALNYASNLTGSINRVKALTGIAKSAGALVYVDAVQFAPHGLIDVQDLGCDFLICSAYKFFGPHMGILWGRRPVIDALKPYKCRCSSNALPERFELGTPQIELMAGLSAAVDYFADLGAVAGEGGSRRRKIARAFEAAIAYENPLAQRLIDGLSDISGLTIHGITDPARLGERVPTVSFTVDGVDPETIARQVNAENIFLWSGHNYAWEIVHQLGIPAGEGVVRIGIAHYNTAAEIDETLESVHRVIAMLRQQRS</sequence>
<dbReference type="Gene3D" id="3.40.640.10">
    <property type="entry name" value="Type I PLP-dependent aspartate aminotransferase-like (Major domain)"/>
    <property type="match status" value="1"/>
</dbReference>
<dbReference type="InterPro" id="IPR015422">
    <property type="entry name" value="PyrdxlP-dep_Trfase_small"/>
</dbReference>
<gene>
    <name evidence="3" type="ORF">CN311_18710</name>
</gene>
<protein>
    <submittedName>
        <fullName evidence="3">Cysteine desulfurase-like protein</fullName>
    </submittedName>
</protein>
<evidence type="ECO:0000313" key="3">
    <source>
        <dbReference type="EMBL" id="PDQ19607.1"/>
    </source>
</evidence>
<dbReference type="EMBL" id="NWQG01000118">
    <property type="protein sequence ID" value="PDQ19607.1"/>
    <property type="molecule type" value="Genomic_DNA"/>
</dbReference>
<evidence type="ECO:0000256" key="1">
    <source>
        <dbReference type="ARBA" id="ARBA00022898"/>
    </source>
</evidence>
<dbReference type="RefSeq" id="WP_097575218.1">
    <property type="nucleotide sequence ID" value="NZ_NWQG01000118.1"/>
</dbReference>
<evidence type="ECO:0000313" key="4">
    <source>
        <dbReference type="Proteomes" id="UP000219182"/>
    </source>
</evidence>
<dbReference type="Proteomes" id="UP000219182">
    <property type="component" value="Unassembled WGS sequence"/>
</dbReference>
<dbReference type="PANTHER" id="PTHR43586">
    <property type="entry name" value="CYSTEINE DESULFURASE"/>
    <property type="match status" value="1"/>
</dbReference>
<dbReference type="InterPro" id="IPR000192">
    <property type="entry name" value="Aminotrans_V_dom"/>
</dbReference>
<dbReference type="Pfam" id="PF00266">
    <property type="entry name" value="Aminotran_5"/>
    <property type="match status" value="1"/>
</dbReference>
<dbReference type="InterPro" id="IPR011340">
    <property type="entry name" value="Cys_dSase-rel"/>
</dbReference>
<keyword evidence="4" id="KW-1185">Reference proteome</keyword>
<dbReference type="AlphaFoldDB" id="A0A2A6FCC8"/>
<dbReference type="InterPro" id="IPR015424">
    <property type="entry name" value="PyrdxlP-dep_Trfase"/>
</dbReference>
<feature type="domain" description="Aminotransferase class V" evidence="2">
    <location>
        <begin position="25"/>
        <end position="403"/>
    </location>
</feature>